<evidence type="ECO:0000313" key="3">
    <source>
        <dbReference type="Proteomes" id="UP000521943"/>
    </source>
</evidence>
<gene>
    <name evidence="2" type="ORF">DFP72DRAFT_586012</name>
</gene>
<dbReference type="OrthoDB" id="3358078at2759"/>
<feature type="compositionally biased region" description="Low complexity" evidence="1">
    <location>
        <begin position="64"/>
        <end position="93"/>
    </location>
</feature>
<proteinExistence type="predicted"/>
<accession>A0A8H6HK47</accession>
<feature type="compositionally biased region" description="Low complexity" evidence="1">
    <location>
        <begin position="311"/>
        <end position="320"/>
    </location>
</feature>
<dbReference type="Proteomes" id="UP000521943">
    <property type="component" value="Unassembled WGS sequence"/>
</dbReference>
<feature type="compositionally biased region" description="Low complexity" evidence="1">
    <location>
        <begin position="201"/>
        <end position="214"/>
    </location>
</feature>
<comment type="caution">
    <text evidence="2">The sequence shown here is derived from an EMBL/GenBank/DDBJ whole genome shotgun (WGS) entry which is preliminary data.</text>
</comment>
<feature type="compositionally biased region" description="Low complexity" evidence="1">
    <location>
        <begin position="26"/>
        <end position="43"/>
    </location>
</feature>
<feature type="compositionally biased region" description="Basic and acidic residues" evidence="1">
    <location>
        <begin position="235"/>
        <end position="250"/>
    </location>
</feature>
<evidence type="ECO:0000313" key="2">
    <source>
        <dbReference type="EMBL" id="KAF6747835.1"/>
    </source>
</evidence>
<feature type="compositionally biased region" description="Low complexity" evidence="1">
    <location>
        <begin position="506"/>
        <end position="516"/>
    </location>
</feature>
<protein>
    <submittedName>
        <fullName evidence="2">Uncharacterized protein</fullName>
    </submittedName>
</protein>
<feature type="compositionally biased region" description="Basic and acidic residues" evidence="1">
    <location>
        <begin position="420"/>
        <end position="429"/>
    </location>
</feature>
<dbReference type="AlphaFoldDB" id="A0A8H6HK47"/>
<evidence type="ECO:0000256" key="1">
    <source>
        <dbReference type="SAM" id="MobiDB-lite"/>
    </source>
</evidence>
<sequence length="558" mass="59623">MPPRPAAKAKERPTSAIYLGGAGKKSNSGANGAAYNSYSSSSSPHLTNGLYPNLPDLPEPPSPASSRGSSDSGLPSPPATNSTGSGSTGDPGSVARRQRPLSFASDSSTSTGSSTNKAMSDASRRRSSSRASSRLAHTNDYDDDYEEDNDNDNDADGDNTARLDRRHHVKSSSENVMAMQRVMSLTQRNRMALDKLTRLGSPSPSQRSRSPVPSHASTTSSSRLRQVRTVSQPAPKDHGASGSETEREESSSVQNYSSHSQSSSSYASSSIRPVTPPANVGPHSKTSPYSRHRHISAPSSPNHARLLNAVSGSSNSSDSPTSRRRKRASMATMSSITQQYDDEDEQINDNHYTTPNSPRRDRERNSRDTVRDITQSALAAVASSRRSPVGARRRAALPREFREDTAGSSNADSASVASEARSRRSEDVSARPSKLSLDPVTPYRHTAVGRSATVRETRYSGAQSRFGNADRGSAATPDVHAEPPTRERRPTLRGGSAESPLMRSPGRLAGQGLRAAGLTPKRSEFFGVGQSPLVPASGSGSTDVFHNRRDRLESWRGG</sequence>
<feature type="compositionally biased region" description="Acidic residues" evidence="1">
    <location>
        <begin position="141"/>
        <end position="157"/>
    </location>
</feature>
<reference evidence="2 3" key="1">
    <citation type="submission" date="2020-07" db="EMBL/GenBank/DDBJ databases">
        <title>Comparative genomics of pyrophilous fungi reveals a link between fire events and developmental genes.</title>
        <authorList>
            <consortium name="DOE Joint Genome Institute"/>
            <person name="Steindorff A.S."/>
            <person name="Carver A."/>
            <person name="Calhoun S."/>
            <person name="Stillman K."/>
            <person name="Liu H."/>
            <person name="Lipzen A."/>
            <person name="Pangilinan J."/>
            <person name="Labutti K."/>
            <person name="Bruns T.D."/>
            <person name="Grigoriev I.V."/>
        </authorList>
    </citation>
    <scope>NUCLEOTIDE SEQUENCE [LARGE SCALE GENOMIC DNA]</scope>
    <source>
        <strain evidence="2 3">CBS 144469</strain>
    </source>
</reference>
<feature type="compositionally biased region" description="Basic and acidic residues" evidence="1">
    <location>
        <begin position="545"/>
        <end position="558"/>
    </location>
</feature>
<dbReference type="EMBL" id="JACGCI010000077">
    <property type="protein sequence ID" value="KAF6747835.1"/>
    <property type="molecule type" value="Genomic_DNA"/>
</dbReference>
<name>A0A8H6HK47_9AGAR</name>
<feature type="compositionally biased region" description="Low complexity" evidence="1">
    <location>
        <begin position="251"/>
        <end position="270"/>
    </location>
</feature>
<feature type="compositionally biased region" description="Basic and acidic residues" evidence="1">
    <location>
        <begin position="358"/>
        <end position="371"/>
    </location>
</feature>
<feature type="compositionally biased region" description="Polar residues" evidence="1">
    <location>
        <begin position="215"/>
        <end position="232"/>
    </location>
</feature>
<feature type="region of interest" description="Disordered" evidence="1">
    <location>
        <begin position="534"/>
        <end position="558"/>
    </location>
</feature>
<feature type="compositionally biased region" description="Basic and acidic residues" evidence="1">
    <location>
        <begin position="479"/>
        <end position="490"/>
    </location>
</feature>
<keyword evidence="3" id="KW-1185">Reference proteome</keyword>
<feature type="region of interest" description="Disordered" evidence="1">
    <location>
        <begin position="1"/>
        <end position="516"/>
    </location>
</feature>
<organism evidence="2 3">
    <name type="scientific">Ephemerocybe angulata</name>
    <dbReference type="NCBI Taxonomy" id="980116"/>
    <lineage>
        <taxon>Eukaryota</taxon>
        <taxon>Fungi</taxon>
        <taxon>Dikarya</taxon>
        <taxon>Basidiomycota</taxon>
        <taxon>Agaricomycotina</taxon>
        <taxon>Agaricomycetes</taxon>
        <taxon>Agaricomycetidae</taxon>
        <taxon>Agaricales</taxon>
        <taxon>Agaricineae</taxon>
        <taxon>Psathyrellaceae</taxon>
        <taxon>Ephemerocybe</taxon>
    </lineage>
</organism>
<feature type="compositionally biased region" description="Low complexity" evidence="1">
    <location>
        <begin position="102"/>
        <end position="115"/>
    </location>
</feature>
<feature type="compositionally biased region" description="Low complexity" evidence="1">
    <location>
        <begin position="376"/>
        <end position="390"/>
    </location>
</feature>